<sequence>MWSIRVEKEFNNYCSTINNNVVLLLAGESNKMKDKELKKNTQKSYHYYLVNTAPATICKFVLATDNWSVKANRRKTTGIGRMRYLHHVPRRFPLEDIDFSTLLSGTEAAPRKKAAAAAV</sequence>
<gene>
    <name evidence="3" type="ORF">ZIOFF_041802</name>
</gene>
<organism evidence="3 4">
    <name type="scientific">Zingiber officinale</name>
    <name type="common">Ginger</name>
    <name type="synonym">Amomum zingiber</name>
    <dbReference type="NCBI Taxonomy" id="94328"/>
    <lineage>
        <taxon>Eukaryota</taxon>
        <taxon>Viridiplantae</taxon>
        <taxon>Streptophyta</taxon>
        <taxon>Embryophyta</taxon>
        <taxon>Tracheophyta</taxon>
        <taxon>Spermatophyta</taxon>
        <taxon>Magnoliopsida</taxon>
        <taxon>Liliopsida</taxon>
        <taxon>Zingiberales</taxon>
        <taxon>Zingiberaceae</taxon>
        <taxon>Zingiber</taxon>
    </lineage>
</organism>
<dbReference type="Proteomes" id="UP000734854">
    <property type="component" value="Unassembled WGS sequence"/>
</dbReference>
<accession>A0A8J5G7I6</accession>
<evidence type="ECO:0000313" key="4">
    <source>
        <dbReference type="Proteomes" id="UP000734854"/>
    </source>
</evidence>
<dbReference type="GO" id="GO:0003723">
    <property type="term" value="F:RNA binding"/>
    <property type="evidence" value="ECO:0007669"/>
    <property type="project" value="TreeGrafter"/>
</dbReference>
<protein>
    <submittedName>
        <fullName evidence="3">Uncharacterized protein</fullName>
    </submittedName>
</protein>
<evidence type="ECO:0000256" key="2">
    <source>
        <dbReference type="ARBA" id="ARBA00023274"/>
    </source>
</evidence>
<comment type="caution">
    <text evidence="3">The sequence shown here is derived from an EMBL/GenBank/DDBJ whole genome shotgun (WGS) entry which is preliminary data.</text>
</comment>
<dbReference type="AlphaFoldDB" id="A0A8J5G7I6"/>
<keyword evidence="1" id="KW-0689">Ribosomal protein</keyword>
<name>A0A8J5G7I6_ZINOF</name>
<reference evidence="3 4" key="1">
    <citation type="submission" date="2020-08" db="EMBL/GenBank/DDBJ databases">
        <title>Plant Genome Project.</title>
        <authorList>
            <person name="Zhang R.-G."/>
        </authorList>
    </citation>
    <scope>NUCLEOTIDE SEQUENCE [LARGE SCALE GENOMIC DNA]</scope>
    <source>
        <tissue evidence="3">Rhizome</tissue>
    </source>
</reference>
<dbReference type="InterPro" id="IPR011331">
    <property type="entry name" value="Ribosomal_eL37/eL43"/>
</dbReference>
<dbReference type="GO" id="GO:0022625">
    <property type="term" value="C:cytosolic large ribosomal subunit"/>
    <property type="evidence" value="ECO:0007669"/>
    <property type="project" value="TreeGrafter"/>
</dbReference>
<evidence type="ECO:0000256" key="1">
    <source>
        <dbReference type="ARBA" id="ARBA00022980"/>
    </source>
</evidence>
<evidence type="ECO:0000313" key="3">
    <source>
        <dbReference type="EMBL" id="KAG6501918.1"/>
    </source>
</evidence>
<dbReference type="PANTHER" id="PTHR10768">
    <property type="entry name" value="60S RIBOSOMAL PROTEIN L37"/>
    <property type="match status" value="1"/>
</dbReference>
<dbReference type="GO" id="GO:0006412">
    <property type="term" value="P:translation"/>
    <property type="evidence" value="ECO:0007669"/>
    <property type="project" value="InterPro"/>
</dbReference>
<dbReference type="Gene3D" id="2.20.25.30">
    <property type="match status" value="1"/>
</dbReference>
<keyword evidence="2" id="KW-0687">Ribonucleoprotein</keyword>
<keyword evidence="4" id="KW-1185">Reference proteome</keyword>
<dbReference type="PANTHER" id="PTHR10768:SF25">
    <property type="entry name" value="LARGE RIBOSOMAL SUBUNIT PROTEIN EL37X-RELATED"/>
    <property type="match status" value="1"/>
</dbReference>
<dbReference type="GO" id="GO:0003735">
    <property type="term" value="F:structural constituent of ribosome"/>
    <property type="evidence" value="ECO:0007669"/>
    <property type="project" value="InterPro"/>
</dbReference>
<dbReference type="EMBL" id="JACMSC010000011">
    <property type="protein sequence ID" value="KAG6501918.1"/>
    <property type="molecule type" value="Genomic_DNA"/>
</dbReference>
<proteinExistence type="predicted"/>